<feature type="domain" description="NAD-dependent epimerase/dehydratase" evidence="1">
    <location>
        <begin position="5"/>
        <end position="202"/>
    </location>
</feature>
<reference evidence="2 3" key="1">
    <citation type="submission" date="2015-11" db="EMBL/GenBank/DDBJ databases">
        <title>Draft WGS of Vibrio toranzoniae.</title>
        <authorList>
            <person name="Lasa A."/>
            <person name="Romalde J.L."/>
        </authorList>
    </citation>
    <scope>NUCLEOTIDE SEQUENCE [LARGE SCALE GENOMIC DNA]</scope>
    <source>
        <strain evidence="2 3">Vb 10.8</strain>
    </source>
</reference>
<dbReference type="GeneID" id="300177219"/>
<gene>
    <name evidence="2" type="ORF">APQ14_00695</name>
</gene>
<sequence>MGKFTVFGGRGFIGSEFVTELENLGHDVYVPERDDTSIYEHDLGTVIYSAGYGDCNKDPYNVLTANVVLLSSLLEKAKFSQLVYVSSTRVYMNQSGSNETSDLTICEDDSRRLFNLTKMTAEELCLKSNRNCLVIRPSNVYGLALHSNLFLPSIIRNAINNGQVDMYIAKSYAKDYVSVMDVVSSTLALIKLNSIPRVVNIAYGKNVTASEISDVLVNNTGTKINWLNTFGSTCEVFPETDISTLESLIDYKPRYVLDDLKLLIEDFKNKL</sequence>
<dbReference type="RefSeq" id="WP_060466969.1">
    <property type="nucleotide sequence ID" value="NZ_AP025514.1"/>
</dbReference>
<evidence type="ECO:0000313" key="3">
    <source>
        <dbReference type="Proteomes" id="UP000057389"/>
    </source>
</evidence>
<evidence type="ECO:0000313" key="2">
    <source>
        <dbReference type="EMBL" id="KWU02498.1"/>
    </source>
</evidence>
<dbReference type="PANTHER" id="PTHR43245">
    <property type="entry name" value="BIFUNCTIONAL POLYMYXIN RESISTANCE PROTEIN ARNA"/>
    <property type="match status" value="1"/>
</dbReference>
<dbReference type="InterPro" id="IPR036291">
    <property type="entry name" value="NAD(P)-bd_dom_sf"/>
</dbReference>
<dbReference type="Gene3D" id="3.40.50.720">
    <property type="entry name" value="NAD(P)-binding Rossmann-like Domain"/>
    <property type="match status" value="1"/>
</dbReference>
<dbReference type="SUPFAM" id="SSF51735">
    <property type="entry name" value="NAD(P)-binding Rossmann-fold domains"/>
    <property type="match status" value="1"/>
</dbReference>
<dbReference type="AlphaFoldDB" id="A0A109DBP7"/>
<evidence type="ECO:0000259" key="1">
    <source>
        <dbReference type="Pfam" id="PF01370"/>
    </source>
</evidence>
<proteinExistence type="predicted"/>
<dbReference type="InterPro" id="IPR001509">
    <property type="entry name" value="Epimerase_deHydtase"/>
</dbReference>
<dbReference type="Pfam" id="PF01370">
    <property type="entry name" value="Epimerase"/>
    <property type="match status" value="1"/>
</dbReference>
<dbReference type="CDD" id="cd08946">
    <property type="entry name" value="SDR_e"/>
    <property type="match status" value="1"/>
</dbReference>
<organism evidence="2 3">
    <name type="scientific">Vibrio toranzoniae</name>
    <dbReference type="NCBI Taxonomy" id="1194427"/>
    <lineage>
        <taxon>Bacteria</taxon>
        <taxon>Pseudomonadati</taxon>
        <taxon>Pseudomonadota</taxon>
        <taxon>Gammaproteobacteria</taxon>
        <taxon>Vibrionales</taxon>
        <taxon>Vibrionaceae</taxon>
        <taxon>Vibrio</taxon>
    </lineage>
</organism>
<dbReference type="Proteomes" id="UP000057389">
    <property type="component" value="Unassembled WGS sequence"/>
</dbReference>
<dbReference type="OrthoDB" id="329806at2"/>
<dbReference type="EMBL" id="LMXU01000002">
    <property type="protein sequence ID" value="KWU02498.1"/>
    <property type="molecule type" value="Genomic_DNA"/>
</dbReference>
<protein>
    <submittedName>
        <fullName evidence="2">dTDP-glucose 4,6-dehydratase</fullName>
    </submittedName>
</protein>
<dbReference type="InterPro" id="IPR050177">
    <property type="entry name" value="Lipid_A_modif_metabolic_enz"/>
</dbReference>
<comment type="caution">
    <text evidence="2">The sequence shown here is derived from an EMBL/GenBank/DDBJ whole genome shotgun (WGS) entry which is preliminary data.</text>
</comment>
<name>A0A109DBP7_9VIBR</name>
<accession>A0A109DBP7</accession>
<dbReference type="PANTHER" id="PTHR43245:SF13">
    <property type="entry name" value="UDP-D-APIOSE_UDP-D-XYLOSE SYNTHASE 2"/>
    <property type="match status" value="1"/>
</dbReference>
<keyword evidence="3" id="KW-1185">Reference proteome</keyword>